<comment type="function">
    <text evidence="9">Involved in the cellular defense against the biological effects of O6-methylguanine (O6-MeG) and O4-methylthymine (O4-MeT) in DNA. Repairs the methylated nucleobase in DNA by stoichiometrically transferring the methyl group to a cysteine residue in the enzyme. This is a suicide reaction: the enzyme is irreversibly inactivated.</text>
</comment>
<evidence type="ECO:0000256" key="2">
    <source>
        <dbReference type="ARBA" id="ARBA00008711"/>
    </source>
</evidence>
<feature type="domain" description="Methylated-DNA-[protein]-cysteine S-methyltransferase DNA binding" evidence="10">
    <location>
        <begin position="90"/>
        <end position="169"/>
    </location>
</feature>
<dbReference type="InterPro" id="IPR036631">
    <property type="entry name" value="MGMT_N_sf"/>
</dbReference>
<evidence type="ECO:0000313" key="12">
    <source>
        <dbReference type="Proteomes" id="UP000199488"/>
    </source>
</evidence>
<dbReference type="InterPro" id="IPR001497">
    <property type="entry name" value="MethylDNA_cys_MeTrfase_AS"/>
</dbReference>
<comment type="miscellaneous">
    <text evidence="9">This enzyme catalyzes only one turnover and therefore is not strictly catalytic. According to one definition, an enzyme is a biocatalyst that acts repeatedly and over many reaction cycles.</text>
</comment>
<proteinExistence type="inferred from homology"/>
<keyword evidence="7 9" id="KW-0234">DNA repair</keyword>
<dbReference type="PROSITE" id="PS00374">
    <property type="entry name" value="MGMT"/>
    <property type="match status" value="1"/>
</dbReference>
<dbReference type="SUPFAM" id="SSF53155">
    <property type="entry name" value="Methylated DNA-protein cysteine methyltransferase domain"/>
    <property type="match status" value="1"/>
</dbReference>
<dbReference type="GO" id="GO:0003908">
    <property type="term" value="F:methylated-DNA-[protein]-cysteine S-methyltransferase activity"/>
    <property type="evidence" value="ECO:0007669"/>
    <property type="project" value="UniProtKB-UniRule"/>
</dbReference>
<evidence type="ECO:0000256" key="7">
    <source>
        <dbReference type="ARBA" id="ARBA00023204"/>
    </source>
</evidence>
<comment type="similarity">
    <text evidence="2 9">Belongs to the MGMT family.</text>
</comment>
<dbReference type="RefSeq" id="WP_091612168.1">
    <property type="nucleotide sequence ID" value="NZ_FNNC01000001.1"/>
</dbReference>
<dbReference type="NCBIfam" id="TIGR00589">
    <property type="entry name" value="ogt"/>
    <property type="match status" value="1"/>
</dbReference>
<dbReference type="Proteomes" id="UP000199488">
    <property type="component" value="Unassembled WGS sequence"/>
</dbReference>
<comment type="catalytic activity">
    <reaction evidence="8 9">
        <text>a 6-O-methyl-2'-deoxyguanosine in DNA + L-cysteinyl-[protein] = S-methyl-L-cysteinyl-[protein] + a 2'-deoxyguanosine in DNA</text>
        <dbReference type="Rhea" id="RHEA:24000"/>
        <dbReference type="Rhea" id="RHEA-COMP:10131"/>
        <dbReference type="Rhea" id="RHEA-COMP:10132"/>
        <dbReference type="Rhea" id="RHEA-COMP:11367"/>
        <dbReference type="Rhea" id="RHEA-COMP:11368"/>
        <dbReference type="ChEBI" id="CHEBI:29950"/>
        <dbReference type="ChEBI" id="CHEBI:82612"/>
        <dbReference type="ChEBI" id="CHEBI:85445"/>
        <dbReference type="ChEBI" id="CHEBI:85448"/>
        <dbReference type="EC" id="2.1.1.63"/>
    </reaction>
</comment>
<dbReference type="AlphaFoldDB" id="A0A1H2SCE1"/>
<dbReference type="GO" id="GO:0005737">
    <property type="term" value="C:cytoplasm"/>
    <property type="evidence" value="ECO:0007669"/>
    <property type="project" value="UniProtKB-SubCell"/>
</dbReference>
<reference evidence="11 12" key="1">
    <citation type="submission" date="2016-10" db="EMBL/GenBank/DDBJ databases">
        <authorList>
            <person name="de Groot N.N."/>
        </authorList>
    </citation>
    <scope>NUCLEOTIDE SEQUENCE [LARGE SCALE GENOMIC DNA]</scope>
    <source>
        <strain evidence="11 12">DSM 23126</strain>
    </source>
</reference>
<keyword evidence="6 9" id="KW-0227">DNA damage</keyword>
<dbReference type="EMBL" id="FNNC01000001">
    <property type="protein sequence ID" value="SDW29316.1"/>
    <property type="molecule type" value="Genomic_DNA"/>
</dbReference>
<dbReference type="GO" id="GO:0032259">
    <property type="term" value="P:methylation"/>
    <property type="evidence" value="ECO:0007669"/>
    <property type="project" value="UniProtKB-KW"/>
</dbReference>
<evidence type="ECO:0000256" key="8">
    <source>
        <dbReference type="ARBA" id="ARBA00049348"/>
    </source>
</evidence>
<gene>
    <name evidence="11" type="ORF">SAMN05421781_1116</name>
</gene>
<dbReference type="Gene3D" id="3.30.160.70">
    <property type="entry name" value="Methylated DNA-protein cysteine methyltransferase domain"/>
    <property type="match status" value="1"/>
</dbReference>
<dbReference type="Pfam" id="PF01035">
    <property type="entry name" value="DNA_binding_1"/>
    <property type="match status" value="1"/>
</dbReference>
<dbReference type="FunFam" id="1.10.10.10:FF:000214">
    <property type="entry name" value="Methylated-DNA--protein-cysteine methyltransferase"/>
    <property type="match status" value="1"/>
</dbReference>
<dbReference type="InterPro" id="IPR036388">
    <property type="entry name" value="WH-like_DNA-bd_sf"/>
</dbReference>
<dbReference type="HAMAP" id="MF_00772">
    <property type="entry name" value="OGT"/>
    <property type="match status" value="1"/>
</dbReference>
<sequence length="175" mass="19472">MEAWAASQVFDGIGEVTVVLYEGRVCMLHFGSVEENEDRIKLWLKKHIGASCELRADWHPVHNEVFRELEEYAADERTTFTVPLDMRGTPFQKKVWQALQSIPYGTTKSYAEIAAEADSPKAFRAVGMANNKNPVSIIVPCHRVIGKDGKMVGFGSGIHVKEALLALEKAQAVSR</sequence>
<keyword evidence="3 9" id="KW-0963">Cytoplasm</keyword>
<keyword evidence="12" id="KW-1185">Reference proteome</keyword>
<dbReference type="OrthoDB" id="9802228at2"/>
<dbReference type="InterPro" id="IPR036217">
    <property type="entry name" value="MethylDNA_cys_MeTrfase_DNAb"/>
</dbReference>
<evidence type="ECO:0000256" key="4">
    <source>
        <dbReference type="ARBA" id="ARBA00022603"/>
    </source>
</evidence>
<organism evidence="11 12">
    <name type="scientific">Marinococcus luteus</name>
    <dbReference type="NCBI Taxonomy" id="1122204"/>
    <lineage>
        <taxon>Bacteria</taxon>
        <taxon>Bacillati</taxon>
        <taxon>Bacillota</taxon>
        <taxon>Bacilli</taxon>
        <taxon>Bacillales</taxon>
        <taxon>Bacillaceae</taxon>
        <taxon>Marinococcus</taxon>
    </lineage>
</organism>
<dbReference type="EC" id="2.1.1.63" evidence="9"/>
<protein>
    <recommendedName>
        <fullName evidence="9">Methylated-DNA--protein-cysteine methyltransferase</fullName>
        <ecNumber evidence="9">2.1.1.63</ecNumber>
    </recommendedName>
    <alternativeName>
        <fullName evidence="9">6-O-methylguanine-DNA methyltransferase</fullName>
        <shortName evidence="9">MGMT</shortName>
    </alternativeName>
    <alternativeName>
        <fullName evidence="9">O-6-methylguanine-DNA-alkyltransferase</fullName>
    </alternativeName>
</protein>
<evidence type="ECO:0000256" key="9">
    <source>
        <dbReference type="HAMAP-Rule" id="MF_00772"/>
    </source>
</evidence>
<comment type="subcellular location">
    <subcellularLocation>
        <location evidence="9">Cytoplasm</location>
    </subcellularLocation>
</comment>
<dbReference type="SUPFAM" id="SSF46767">
    <property type="entry name" value="Methylated DNA-protein cysteine methyltransferase, C-terminal domain"/>
    <property type="match status" value="1"/>
</dbReference>
<evidence type="ECO:0000256" key="1">
    <source>
        <dbReference type="ARBA" id="ARBA00001286"/>
    </source>
</evidence>
<feature type="active site" description="Nucleophile; methyl group acceptor" evidence="9">
    <location>
        <position position="141"/>
    </location>
</feature>
<evidence type="ECO:0000313" key="11">
    <source>
        <dbReference type="EMBL" id="SDW29316.1"/>
    </source>
</evidence>
<accession>A0A1H2SCE1</accession>
<dbReference type="Gene3D" id="1.10.10.10">
    <property type="entry name" value="Winged helix-like DNA-binding domain superfamily/Winged helix DNA-binding domain"/>
    <property type="match status" value="1"/>
</dbReference>
<dbReference type="GO" id="GO:0006307">
    <property type="term" value="P:DNA alkylation repair"/>
    <property type="evidence" value="ECO:0007669"/>
    <property type="project" value="UniProtKB-UniRule"/>
</dbReference>
<evidence type="ECO:0000259" key="10">
    <source>
        <dbReference type="Pfam" id="PF01035"/>
    </source>
</evidence>
<keyword evidence="5 9" id="KW-0808">Transferase</keyword>
<evidence type="ECO:0000256" key="3">
    <source>
        <dbReference type="ARBA" id="ARBA00022490"/>
    </source>
</evidence>
<name>A0A1H2SCE1_9BACI</name>
<dbReference type="InterPro" id="IPR023546">
    <property type="entry name" value="MGMT"/>
</dbReference>
<evidence type="ECO:0000256" key="6">
    <source>
        <dbReference type="ARBA" id="ARBA00022763"/>
    </source>
</evidence>
<dbReference type="STRING" id="1122204.SAMN05421781_1116"/>
<dbReference type="InterPro" id="IPR014048">
    <property type="entry name" value="MethylDNA_cys_MeTrfase_DNA-bd"/>
</dbReference>
<comment type="catalytic activity">
    <reaction evidence="1 9">
        <text>a 4-O-methyl-thymidine in DNA + L-cysteinyl-[protein] = a thymidine in DNA + S-methyl-L-cysteinyl-[protein]</text>
        <dbReference type="Rhea" id="RHEA:53428"/>
        <dbReference type="Rhea" id="RHEA-COMP:10131"/>
        <dbReference type="Rhea" id="RHEA-COMP:10132"/>
        <dbReference type="Rhea" id="RHEA-COMP:13555"/>
        <dbReference type="Rhea" id="RHEA-COMP:13556"/>
        <dbReference type="ChEBI" id="CHEBI:29950"/>
        <dbReference type="ChEBI" id="CHEBI:82612"/>
        <dbReference type="ChEBI" id="CHEBI:137386"/>
        <dbReference type="ChEBI" id="CHEBI:137387"/>
        <dbReference type="EC" id="2.1.1.63"/>
    </reaction>
</comment>
<dbReference type="PANTHER" id="PTHR10815">
    <property type="entry name" value="METHYLATED-DNA--PROTEIN-CYSTEINE METHYLTRANSFERASE"/>
    <property type="match status" value="1"/>
</dbReference>
<keyword evidence="4 9" id="KW-0489">Methyltransferase</keyword>
<dbReference type="CDD" id="cd06445">
    <property type="entry name" value="ATase"/>
    <property type="match status" value="1"/>
</dbReference>
<evidence type="ECO:0000256" key="5">
    <source>
        <dbReference type="ARBA" id="ARBA00022679"/>
    </source>
</evidence>
<dbReference type="PANTHER" id="PTHR10815:SF5">
    <property type="entry name" value="METHYLATED-DNA--PROTEIN-CYSTEINE METHYLTRANSFERASE"/>
    <property type="match status" value="1"/>
</dbReference>